<gene>
    <name evidence="1" type="ORF">HHI36_003290</name>
</gene>
<name>A0ABD2PCZ6_9CUCU</name>
<sequence length="105" mass="12801">MSQTESCRVLFNSMNMQTLYGLYFYECVMFVAENYSLFREMEGNHEYDTRNKKCLIQIKTEFTYIQQNVSYMIVTIWNKLPIEFKRQALGKKKMNLRRFLIKNCY</sequence>
<evidence type="ECO:0000313" key="2">
    <source>
        <dbReference type="Proteomes" id="UP001516400"/>
    </source>
</evidence>
<dbReference type="AlphaFoldDB" id="A0ABD2PCZ6"/>
<reference evidence="1 2" key="1">
    <citation type="journal article" date="2021" name="BMC Biol.">
        <title>Horizontally acquired antibacterial genes associated with adaptive radiation of ladybird beetles.</title>
        <authorList>
            <person name="Li H.S."/>
            <person name="Tang X.F."/>
            <person name="Huang Y.H."/>
            <person name="Xu Z.Y."/>
            <person name="Chen M.L."/>
            <person name="Du X.Y."/>
            <person name="Qiu B.Y."/>
            <person name="Chen P.T."/>
            <person name="Zhang W."/>
            <person name="Slipinski A."/>
            <person name="Escalona H.E."/>
            <person name="Waterhouse R.M."/>
            <person name="Zwick A."/>
            <person name="Pang H."/>
        </authorList>
    </citation>
    <scope>NUCLEOTIDE SEQUENCE [LARGE SCALE GENOMIC DNA]</scope>
    <source>
        <strain evidence="1">SYSU2018</strain>
    </source>
</reference>
<proteinExistence type="predicted"/>
<keyword evidence="2" id="KW-1185">Reference proteome</keyword>
<evidence type="ECO:0000313" key="1">
    <source>
        <dbReference type="EMBL" id="KAL3288844.1"/>
    </source>
</evidence>
<dbReference type="EMBL" id="JABFTP020000185">
    <property type="protein sequence ID" value="KAL3288844.1"/>
    <property type="molecule type" value="Genomic_DNA"/>
</dbReference>
<accession>A0ABD2PCZ6</accession>
<protein>
    <submittedName>
        <fullName evidence="1">Uncharacterized protein</fullName>
    </submittedName>
</protein>
<dbReference type="Proteomes" id="UP001516400">
    <property type="component" value="Unassembled WGS sequence"/>
</dbReference>
<organism evidence="1 2">
    <name type="scientific">Cryptolaemus montrouzieri</name>
    <dbReference type="NCBI Taxonomy" id="559131"/>
    <lineage>
        <taxon>Eukaryota</taxon>
        <taxon>Metazoa</taxon>
        <taxon>Ecdysozoa</taxon>
        <taxon>Arthropoda</taxon>
        <taxon>Hexapoda</taxon>
        <taxon>Insecta</taxon>
        <taxon>Pterygota</taxon>
        <taxon>Neoptera</taxon>
        <taxon>Endopterygota</taxon>
        <taxon>Coleoptera</taxon>
        <taxon>Polyphaga</taxon>
        <taxon>Cucujiformia</taxon>
        <taxon>Coccinelloidea</taxon>
        <taxon>Coccinellidae</taxon>
        <taxon>Scymninae</taxon>
        <taxon>Scymnini</taxon>
        <taxon>Cryptolaemus</taxon>
    </lineage>
</organism>
<comment type="caution">
    <text evidence="1">The sequence shown here is derived from an EMBL/GenBank/DDBJ whole genome shotgun (WGS) entry which is preliminary data.</text>
</comment>